<dbReference type="PRINTS" id="PR00455">
    <property type="entry name" value="HTHTETR"/>
</dbReference>
<keyword evidence="2 4" id="KW-0238">DNA-binding</keyword>
<evidence type="ECO:0000256" key="4">
    <source>
        <dbReference type="PROSITE-ProRule" id="PRU00335"/>
    </source>
</evidence>
<dbReference type="Proteomes" id="UP001597261">
    <property type="component" value="Unassembled WGS sequence"/>
</dbReference>
<dbReference type="Gene3D" id="1.10.357.10">
    <property type="entry name" value="Tetracycline Repressor, domain 2"/>
    <property type="match status" value="1"/>
</dbReference>
<evidence type="ECO:0000313" key="8">
    <source>
        <dbReference type="Proteomes" id="UP001597261"/>
    </source>
</evidence>
<evidence type="ECO:0000259" key="6">
    <source>
        <dbReference type="PROSITE" id="PS50977"/>
    </source>
</evidence>
<dbReference type="PROSITE" id="PS50977">
    <property type="entry name" value="HTH_TETR_2"/>
    <property type="match status" value="1"/>
</dbReference>
<proteinExistence type="predicted"/>
<dbReference type="SUPFAM" id="SSF46689">
    <property type="entry name" value="Homeodomain-like"/>
    <property type="match status" value="1"/>
</dbReference>
<evidence type="ECO:0000313" key="7">
    <source>
        <dbReference type="EMBL" id="MFD1663132.1"/>
    </source>
</evidence>
<evidence type="ECO:0000256" key="3">
    <source>
        <dbReference type="ARBA" id="ARBA00023163"/>
    </source>
</evidence>
<protein>
    <submittedName>
        <fullName evidence="7">TetR family transcriptional regulator</fullName>
    </submittedName>
</protein>
<dbReference type="RefSeq" id="WP_381091673.1">
    <property type="nucleotide sequence ID" value="NZ_JBHUDX010000116.1"/>
</dbReference>
<dbReference type="InterPro" id="IPR050109">
    <property type="entry name" value="HTH-type_TetR-like_transc_reg"/>
</dbReference>
<evidence type="ECO:0000256" key="1">
    <source>
        <dbReference type="ARBA" id="ARBA00023015"/>
    </source>
</evidence>
<dbReference type="Pfam" id="PF00440">
    <property type="entry name" value="TetR_N"/>
    <property type="match status" value="1"/>
</dbReference>
<organism evidence="7 8">
    <name type="scientific">Streptomyces caeni</name>
    <dbReference type="NCBI Taxonomy" id="2307231"/>
    <lineage>
        <taxon>Bacteria</taxon>
        <taxon>Bacillati</taxon>
        <taxon>Actinomycetota</taxon>
        <taxon>Actinomycetes</taxon>
        <taxon>Kitasatosporales</taxon>
        <taxon>Streptomycetaceae</taxon>
        <taxon>Streptomyces</taxon>
    </lineage>
</organism>
<evidence type="ECO:0000256" key="2">
    <source>
        <dbReference type="ARBA" id="ARBA00023125"/>
    </source>
</evidence>
<evidence type="ECO:0000256" key="5">
    <source>
        <dbReference type="SAM" id="MobiDB-lite"/>
    </source>
</evidence>
<name>A0ABW4J2J0_9ACTN</name>
<accession>A0ABW4J2J0</accession>
<feature type="compositionally biased region" description="Polar residues" evidence="5">
    <location>
        <begin position="1"/>
        <end position="18"/>
    </location>
</feature>
<dbReference type="PANTHER" id="PTHR30055">
    <property type="entry name" value="HTH-TYPE TRANSCRIPTIONAL REGULATOR RUTR"/>
    <property type="match status" value="1"/>
</dbReference>
<feature type="DNA-binding region" description="H-T-H motif" evidence="4">
    <location>
        <begin position="60"/>
        <end position="79"/>
    </location>
</feature>
<comment type="caution">
    <text evidence="7">The sequence shown here is derived from an EMBL/GenBank/DDBJ whole genome shotgun (WGS) entry which is preliminary data.</text>
</comment>
<dbReference type="EMBL" id="JBHUDX010000116">
    <property type="protein sequence ID" value="MFD1663132.1"/>
    <property type="molecule type" value="Genomic_DNA"/>
</dbReference>
<dbReference type="InterPro" id="IPR001647">
    <property type="entry name" value="HTH_TetR"/>
</dbReference>
<feature type="region of interest" description="Disordered" evidence="5">
    <location>
        <begin position="1"/>
        <end position="38"/>
    </location>
</feature>
<gene>
    <name evidence="7" type="ORF">ACFSL4_34440</name>
</gene>
<feature type="domain" description="HTH tetR-type" evidence="6">
    <location>
        <begin position="37"/>
        <end position="97"/>
    </location>
</feature>
<keyword evidence="3" id="KW-0804">Transcription</keyword>
<dbReference type="PANTHER" id="PTHR30055:SF238">
    <property type="entry name" value="MYCOFACTOCIN BIOSYNTHESIS TRANSCRIPTIONAL REGULATOR MFTR-RELATED"/>
    <property type="match status" value="1"/>
</dbReference>
<keyword evidence="1" id="KW-0805">Transcription regulation</keyword>
<dbReference type="InterPro" id="IPR009057">
    <property type="entry name" value="Homeodomain-like_sf"/>
</dbReference>
<sequence>MTGTQRAGGTSSGRTTQAPEGAPTGGRGASLTERRKAETRMEIARTAARLFMANGPRATRAEDIARASGVAPRTFYRYFATKEEALAPLLTAGAHRWAEAVRDAPADLTVGEALRHAAVRTFGTGMPAASLEWVRTLVHLVHSDPALTKVWAEICRAAEQELAEVLAERVAAGPAARVRPGGEAFAGVTPDLRLAAAVAGAAIRVAVESWAAGDEPANDPHGLAGHALGNLDALRDFGWESQSRPGPERD</sequence>
<reference evidence="8" key="1">
    <citation type="journal article" date="2019" name="Int. J. Syst. Evol. Microbiol.">
        <title>The Global Catalogue of Microorganisms (GCM) 10K type strain sequencing project: providing services to taxonomists for standard genome sequencing and annotation.</title>
        <authorList>
            <consortium name="The Broad Institute Genomics Platform"/>
            <consortium name="The Broad Institute Genome Sequencing Center for Infectious Disease"/>
            <person name="Wu L."/>
            <person name="Ma J."/>
        </authorList>
    </citation>
    <scope>NUCLEOTIDE SEQUENCE [LARGE SCALE GENOMIC DNA]</scope>
    <source>
        <strain evidence="8">CGMCC 1.12470</strain>
    </source>
</reference>
<keyword evidence="8" id="KW-1185">Reference proteome</keyword>